<evidence type="ECO:0000313" key="3">
    <source>
        <dbReference type="Proteomes" id="UP001176521"/>
    </source>
</evidence>
<feature type="chain" id="PRO_5042838554" description="Fibronectin type-III domain-containing protein" evidence="1">
    <location>
        <begin position="19"/>
        <end position="270"/>
    </location>
</feature>
<organism evidence="2 3">
    <name type="scientific">Tilletia horrida</name>
    <dbReference type="NCBI Taxonomy" id="155126"/>
    <lineage>
        <taxon>Eukaryota</taxon>
        <taxon>Fungi</taxon>
        <taxon>Dikarya</taxon>
        <taxon>Basidiomycota</taxon>
        <taxon>Ustilaginomycotina</taxon>
        <taxon>Exobasidiomycetes</taxon>
        <taxon>Tilletiales</taxon>
        <taxon>Tilletiaceae</taxon>
        <taxon>Tilletia</taxon>
    </lineage>
</organism>
<keyword evidence="3" id="KW-1185">Reference proteome</keyword>
<feature type="signal peptide" evidence="1">
    <location>
        <begin position="1"/>
        <end position="18"/>
    </location>
</feature>
<dbReference type="Proteomes" id="UP001176521">
    <property type="component" value="Unassembled WGS sequence"/>
</dbReference>
<protein>
    <recommendedName>
        <fullName evidence="4">Fibronectin type-III domain-containing protein</fullName>
    </recommendedName>
</protein>
<dbReference type="EMBL" id="JAPDMQ010000001">
    <property type="protein sequence ID" value="KAK0541312.1"/>
    <property type="molecule type" value="Genomic_DNA"/>
</dbReference>
<gene>
    <name evidence="2" type="ORF">OC842_000017</name>
</gene>
<dbReference type="AlphaFoldDB" id="A0AAN6JNH3"/>
<keyword evidence="1" id="KW-0732">Signal</keyword>
<accession>A0AAN6JNH3</accession>
<name>A0AAN6JNH3_9BASI</name>
<evidence type="ECO:0008006" key="4">
    <source>
        <dbReference type="Google" id="ProtNLM"/>
    </source>
</evidence>
<proteinExistence type="predicted"/>
<comment type="caution">
    <text evidence="2">The sequence shown here is derived from an EMBL/GenBank/DDBJ whole genome shotgun (WGS) entry which is preliminary data.</text>
</comment>
<evidence type="ECO:0000313" key="2">
    <source>
        <dbReference type="EMBL" id="KAK0541312.1"/>
    </source>
</evidence>
<sequence>MVSFRALGLALLAGLSIAAPLESGSGSSELVARQSTRWNDPYIKQTYGYAAQSLGNCNYQLTFRRDGFDSRHRIRFYATYPGSVTRREITPITPSSYTLSNTGIADYGRYTVPNNYVISVHQFRGICSSGASGTAPTSLFVRSSLDGGYTYSNDFISPAFSPSSTSLPVPPTNVQVAKVAGTTGNYTASWSPSSTATGGYFVLLRVDVYASELGGYIPGTTTILASPGQTKVGFKIYSRDRLSSVAVSSQAGTDVVSDATKVPIVPAPSS</sequence>
<reference evidence="2" key="1">
    <citation type="journal article" date="2023" name="PhytoFront">
        <title>Draft Genome Resources of Seven Strains of Tilletia horrida, Causal Agent of Kernel Smut of Rice.</title>
        <authorList>
            <person name="Khanal S."/>
            <person name="Antony Babu S."/>
            <person name="Zhou X.G."/>
        </authorList>
    </citation>
    <scope>NUCLEOTIDE SEQUENCE</scope>
    <source>
        <strain evidence="2">TX3</strain>
    </source>
</reference>
<evidence type="ECO:0000256" key="1">
    <source>
        <dbReference type="SAM" id="SignalP"/>
    </source>
</evidence>